<proteinExistence type="predicted"/>
<gene>
    <name evidence="2" type="ORF">CAUJ_LOCUS9711</name>
</gene>
<evidence type="ECO:0000256" key="1">
    <source>
        <dbReference type="SAM" id="MobiDB-lite"/>
    </source>
</evidence>
<reference evidence="2" key="1">
    <citation type="submission" date="2020-10" db="EMBL/GenBank/DDBJ databases">
        <authorList>
            <person name="Kikuchi T."/>
        </authorList>
    </citation>
    <scope>NUCLEOTIDE SEQUENCE</scope>
    <source>
        <strain evidence="2">NKZ352</strain>
    </source>
</reference>
<feature type="compositionally biased region" description="Polar residues" evidence="1">
    <location>
        <begin position="72"/>
        <end position="85"/>
    </location>
</feature>
<feature type="compositionally biased region" description="Basic residues" evidence="1">
    <location>
        <begin position="51"/>
        <end position="68"/>
    </location>
</feature>
<feature type="region of interest" description="Disordered" evidence="1">
    <location>
        <begin position="140"/>
        <end position="160"/>
    </location>
</feature>
<comment type="caution">
    <text evidence="2">The sequence shown here is derived from an EMBL/GenBank/DDBJ whole genome shotgun (WGS) entry which is preliminary data.</text>
</comment>
<dbReference type="EMBL" id="CAJGYM010000038">
    <property type="protein sequence ID" value="CAD6193792.1"/>
    <property type="molecule type" value="Genomic_DNA"/>
</dbReference>
<feature type="region of interest" description="Disordered" evidence="1">
    <location>
        <begin position="24"/>
        <end position="85"/>
    </location>
</feature>
<organism evidence="2 3">
    <name type="scientific">Caenorhabditis auriculariae</name>
    <dbReference type="NCBI Taxonomy" id="2777116"/>
    <lineage>
        <taxon>Eukaryota</taxon>
        <taxon>Metazoa</taxon>
        <taxon>Ecdysozoa</taxon>
        <taxon>Nematoda</taxon>
        <taxon>Chromadorea</taxon>
        <taxon>Rhabditida</taxon>
        <taxon>Rhabditina</taxon>
        <taxon>Rhabditomorpha</taxon>
        <taxon>Rhabditoidea</taxon>
        <taxon>Rhabditidae</taxon>
        <taxon>Peloderinae</taxon>
        <taxon>Caenorhabditis</taxon>
    </lineage>
</organism>
<sequence length="265" mass="30084">MLTVTAQHNPNYNPVERLEIQSLKATVDDPEDKQYSGLKKNVRTAELQSSSRHRSSKKTRSTLHLRTRRQAEFSSQRKTTVTAQLHRPPTSTWIVELKVPNDFPKSCRIHRSLHQRTRRHAQLGPKINVYNNLATVGSRLKGGSANSKNTDKTPGINLGVEPVEGFNEEQEDNPISDLKKSYTVTAKLQPPSRYITLKKKREVEPLKASNEKQEDNPMSVTTNLQQTSEPPKNQRQTWALNGAPEKSRKKKKRPSSTDKSDKTNC</sequence>
<accession>A0A8S1HFN8</accession>
<keyword evidence="3" id="KW-1185">Reference proteome</keyword>
<name>A0A8S1HFN8_9PELO</name>
<evidence type="ECO:0000313" key="2">
    <source>
        <dbReference type="EMBL" id="CAD6193792.1"/>
    </source>
</evidence>
<feature type="compositionally biased region" description="Basic and acidic residues" evidence="1">
    <location>
        <begin position="255"/>
        <end position="265"/>
    </location>
</feature>
<protein>
    <submittedName>
        <fullName evidence="2">Uncharacterized protein</fullName>
    </submittedName>
</protein>
<feature type="compositionally biased region" description="Basic and acidic residues" evidence="1">
    <location>
        <begin position="201"/>
        <end position="215"/>
    </location>
</feature>
<evidence type="ECO:0000313" key="3">
    <source>
        <dbReference type="Proteomes" id="UP000835052"/>
    </source>
</evidence>
<dbReference type="Proteomes" id="UP000835052">
    <property type="component" value="Unassembled WGS sequence"/>
</dbReference>
<dbReference type="AlphaFoldDB" id="A0A8S1HFN8"/>
<feature type="compositionally biased region" description="Polar residues" evidence="1">
    <location>
        <begin position="216"/>
        <end position="239"/>
    </location>
</feature>
<feature type="region of interest" description="Disordered" evidence="1">
    <location>
        <begin position="201"/>
        <end position="265"/>
    </location>
</feature>